<protein>
    <recommendedName>
        <fullName evidence="2">histidine kinase</fullName>
        <ecNumber evidence="2">2.7.13.3</ecNumber>
    </recommendedName>
</protein>
<keyword evidence="4" id="KW-0808">Transferase</keyword>
<keyword evidence="8" id="KW-0902">Two-component regulatory system</keyword>
<gene>
    <name evidence="12" type="ORF">GCM10009838_53880</name>
</gene>
<reference evidence="13" key="1">
    <citation type="journal article" date="2019" name="Int. J. Syst. Evol. Microbiol.">
        <title>The Global Catalogue of Microorganisms (GCM) 10K type strain sequencing project: providing services to taxonomists for standard genome sequencing and annotation.</title>
        <authorList>
            <consortium name="The Broad Institute Genomics Platform"/>
            <consortium name="The Broad Institute Genome Sequencing Center for Infectious Disease"/>
            <person name="Wu L."/>
            <person name="Ma J."/>
        </authorList>
    </citation>
    <scope>NUCLEOTIDE SEQUENCE [LARGE SCALE GENOMIC DNA]</scope>
    <source>
        <strain evidence="13">JCM 16013</strain>
    </source>
</reference>
<keyword evidence="10" id="KW-0812">Transmembrane</keyword>
<feature type="domain" description="Signal transduction histidine kinase subgroup 3 dimerisation and phosphoacceptor" evidence="11">
    <location>
        <begin position="186"/>
        <end position="251"/>
    </location>
</feature>
<organism evidence="12 13">
    <name type="scientific">Catenulispora subtropica</name>
    <dbReference type="NCBI Taxonomy" id="450798"/>
    <lineage>
        <taxon>Bacteria</taxon>
        <taxon>Bacillati</taxon>
        <taxon>Actinomycetota</taxon>
        <taxon>Actinomycetes</taxon>
        <taxon>Catenulisporales</taxon>
        <taxon>Catenulisporaceae</taxon>
        <taxon>Catenulispora</taxon>
    </lineage>
</organism>
<feature type="compositionally biased region" description="Low complexity" evidence="9">
    <location>
        <begin position="393"/>
        <end position="405"/>
    </location>
</feature>
<keyword evidence="13" id="KW-1185">Reference proteome</keyword>
<evidence type="ECO:0000256" key="10">
    <source>
        <dbReference type="SAM" id="Phobius"/>
    </source>
</evidence>
<dbReference type="Proteomes" id="UP001499854">
    <property type="component" value="Unassembled WGS sequence"/>
</dbReference>
<dbReference type="Pfam" id="PF07730">
    <property type="entry name" value="HisKA_3"/>
    <property type="match status" value="1"/>
</dbReference>
<evidence type="ECO:0000256" key="4">
    <source>
        <dbReference type="ARBA" id="ARBA00022679"/>
    </source>
</evidence>
<feature type="transmembrane region" description="Helical" evidence="10">
    <location>
        <begin position="34"/>
        <end position="54"/>
    </location>
</feature>
<evidence type="ECO:0000256" key="8">
    <source>
        <dbReference type="ARBA" id="ARBA00023012"/>
    </source>
</evidence>
<dbReference type="Gene3D" id="3.30.565.10">
    <property type="entry name" value="Histidine kinase-like ATPase, C-terminal domain"/>
    <property type="match status" value="1"/>
</dbReference>
<dbReference type="EMBL" id="BAAAQM010000034">
    <property type="protein sequence ID" value="GAA1984974.1"/>
    <property type="molecule type" value="Genomic_DNA"/>
</dbReference>
<evidence type="ECO:0000256" key="9">
    <source>
        <dbReference type="SAM" id="MobiDB-lite"/>
    </source>
</evidence>
<dbReference type="InterPro" id="IPR036890">
    <property type="entry name" value="HATPase_C_sf"/>
</dbReference>
<comment type="catalytic activity">
    <reaction evidence="1">
        <text>ATP + protein L-histidine = ADP + protein N-phospho-L-histidine.</text>
        <dbReference type="EC" id="2.7.13.3"/>
    </reaction>
</comment>
<dbReference type="SUPFAM" id="SSF55874">
    <property type="entry name" value="ATPase domain of HSP90 chaperone/DNA topoisomerase II/histidine kinase"/>
    <property type="match status" value="1"/>
</dbReference>
<feature type="transmembrane region" description="Helical" evidence="10">
    <location>
        <begin position="134"/>
        <end position="151"/>
    </location>
</feature>
<name>A0ABP5DR71_9ACTN</name>
<keyword evidence="7" id="KW-0067">ATP-binding</keyword>
<feature type="transmembrane region" description="Helical" evidence="10">
    <location>
        <begin position="66"/>
        <end position="82"/>
    </location>
</feature>
<dbReference type="Gene3D" id="1.20.5.1930">
    <property type="match status" value="1"/>
</dbReference>
<keyword evidence="3" id="KW-0597">Phosphoprotein</keyword>
<evidence type="ECO:0000256" key="7">
    <source>
        <dbReference type="ARBA" id="ARBA00022840"/>
    </source>
</evidence>
<keyword evidence="6 12" id="KW-0418">Kinase</keyword>
<evidence type="ECO:0000256" key="2">
    <source>
        <dbReference type="ARBA" id="ARBA00012438"/>
    </source>
</evidence>
<feature type="compositionally biased region" description="Pro residues" evidence="9">
    <location>
        <begin position="380"/>
        <end position="392"/>
    </location>
</feature>
<dbReference type="InterPro" id="IPR011712">
    <property type="entry name" value="Sig_transdc_His_kin_sub3_dim/P"/>
</dbReference>
<evidence type="ECO:0000256" key="3">
    <source>
        <dbReference type="ARBA" id="ARBA00022553"/>
    </source>
</evidence>
<keyword evidence="5" id="KW-0547">Nucleotide-binding</keyword>
<evidence type="ECO:0000256" key="6">
    <source>
        <dbReference type="ARBA" id="ARBA00022777"/>
    </source>
</evidence>
<dbReference type="PANTHER" id="PTHR24421">
    <property type="entry name" value="NITRATE/NITRITE SENSOR PROTEIN NARX-RELATED"/>
    <property type="match status" value="1"/>
</dbReference>
<dbReference type="GO" id="GO:0016301">
    <property type="term" value="F:kinase activity"/>
    <property type="evidence" value="ECO:0007669"/>
    <property type="project" value="UniProtKB-KW"/>
</dbReference>
<evidence type="ECO:0000259" key="11">
    <source>
        <dbReference type="Pfam" id="PF07730"/>
    </source>
</evidence>
<evidence type="ECO:0000256" key="5">
    <source>
        <dbReference type="ARBA" id="ARBA00022741"/>
    </source>
</evidence>
<keyword evidence="10" id="KW-0472">Membrane</keyword>
<dbReference type="RefSeq" id="WP_344659910.1">
    <property type="nucleotide sequence ID" value="NZ_BAAAQM010000034.1"/>
</dbReference>
<evidence type="ECO:0000256" key="1">
    <source>
        <dbReference type="ARBA" id="ARBA00000085"/>
    </source>
</evidence>
<accession>A0ABP5DR71</accession>
<dbReference type="InterPro" id="IPR050482">
    <property type="entry name" value="Sensor_HK_TwoCompSys"/>
</dbReference>
<dbReference type="PANTHER" id="PTHR24421:SF10">
    <property type="entry name" value="NITRATE_NITRITE SENSOR PROTEIN NARQ"/>
    <property type="match status" value="1"/>
</dbReference>
<dbReference type="CDD" id="cd16917">
    <property type="entry name" value="HATPase_UhpB-NarQ-NarX-like"/>
    <property type="match status" value="1"/>
</dbReference>
<keyword evidence="10" id="KW-1133">Transmembrane helix</keyword>
<proteinExistence type="predicted"/>
<comment type="caution">
    <text evidence="12">The sequence shown here is derived from an EMBL/GenBank/DDBJ whole genome shotgun (WGS) entry which is preliminary data.</text>
</comment>
<evidence type="ECO:0000313" key="13">
    <source>
        <dbReference type="Proteomes" id="UP001499854"/>
    </source>
</evidence>
<feature type="region of interest" description="Disordered" evidence="9">
    <location>
        <begin position="375"/>
        <end position="405"/>
    </location>
</feature>
<feature type="transmembrane region" description="Helical" evidence="10">
    <location>
        <begin position="7"/>
        <end position="28"/>
    </location>
</feature>
<evidence type="ECO:0000313" key="12">
    <source>
        <dbReference type="EMBL" id="GAA1984974.1"/>
    </source>
</evidence>
<feature type="transmembrane region" description="Helical" evidence="10">
    <location>
        <begin position="111"/>
        <end position="128"/>
    </location>
</feature>
<sequence length="405" mass="41977">MQQKMAWAGRAFGFVWIGLLTIGTSLHAHDRRTLTIQIAGYAVIGAAMLGWALIETRTPPNTPAGRAMIFLLALVAGTSGFLCTSHNGALLVLFAAIAALIAGGDVALEAALAVAGVGIFGVMAGALAFGSTDAAALIGFPATMLSALFIGRHRRAYRVQAEQATALLERTRELQELQRHADVLDERTRIAREIHDVLAHSLGGLSIQIQAARAVLEDGNVGKALQVLDTAQRIASDGLVETKRAVHALRADIALDQELSTLTKTHNSQYGSEVDLRIDGEPRELPPAATMALLRVAQEALVNAAKHAAGEPIGLILAYDDGEVRLTVTNAIADGAPSALKTVNGGYGLTGMKERLLLIGGSLDAERRDDTWTVVATAPTPGPGPGPAPAPGSAPASASASASAA</sequence>
<dbReference type="EC" id="2.7.13.3" evidence="2"/>